<keyword evidence="2" id="KW-0032">Aminotransferase</keyword>
<dbReference type="PANTHER" id="PTHR30244:SF34">
    <property type="entry name" value="DTDP-4-AMINO-4,6-DIDEOXYGALACTOSE TRANSAMINASE"/>
    <property type="match status" value="1"/>
</dbReference>
<dbReference type="CDD" id="cd00616">
    <property type="entry name" value="AHBA_syn"/>
    <property type="match status" value="1"/>
</dbReference>
<dbReference type="InterPro" id="IPR015421">
    <property type="entry name" value="PyrdxlP-dep_Trfase_major"/>
</dbReference>
<dbReference type="EC" id="2.6.1.92" evidence="2"/>
<dbReference type="PIRSF" id="PIRSF000390">
    <property type="entry name" value="PLP_StrS"/>
    <property type="match status" value="1"/>
</dbReference>
<dbReference type="Proteomes" id="UP000641954">
    <property type="component" value="Unassembled WGS sequence"/>
</dbReference>
<evidence type="ECO:0000256" key="1">
    <source>
        <dbReference type="RuleBase" id="RU004508"/>
    </source>
</evidence>
<dbReference type="GO" id="GO:0008483">
    <property type="term" value="F:transaminase activity"/>
    <property type="evidence" value="ECO:0007669"/>
    <property type="project" value="UniProtKB-KW"/>
</dbReference>
<dbReference type="Pfam" id="PF01041">
    <property type="entry name" value="DegT_DnrJ_EryC1"/>
    <property type="match status" value="1"/>
</dbReference>
<dbReference type="Gene3D" id="3.90.1150.10">
    <property type="entry name" value="Aspartate Aminotransferase, domain 1"/>
    <property type="match status" value="1"/>
</dbReference>
<keyword evidence="3" id="KW-1185">Reference proteome</keyword>
<keyword evidence="2" id="KW-0808">Transferase</keyword>
<dbReference type="InterPro" id="IPR000653">
    <property type="entry name" value="DegT/StrS_aminotransferase"/>
</dbReference>
<evidence type="ECO:0000313" key="3">
    <source>
        <dbReference type="Proteomes" id="UP000641954"/>
    </source>
</evidence>
<comment type="similarity">
    <text evidence="1">Belongs to the DegT/DnrJ/EryC1 family.</text>
</comment>
<organism evidence="2 3">
    <name type="scientific">Planktothricoides raciborskii FACHB-1370</name>
    <dbReference type="NCBI Taxonomy" id="2949576"/>
    <lineage>
        <taxon>Bacteria</taxon>
        <taxon>Bacillati</taxon>
        <taxon>Cyanobacteriota</taxon>
        <taxon>Cyanophyceae</taxon>
        <taxon>Oscillatoriophycideae</taxon>
        <taxon>Oscillatoriales</taxon>
        <taxon>Oscillatoriaceae</taxon>
        <taxon>Planktothricoides</taxon>
    </lineage>
</organism>
<gene>
    <name evidence="2" type="primary">pseC</name>
    <name evidence="2" type="ORF">H6G72_14295</name>
</gene>
<dbReference type="Gene3D" id="3.40.640.10">
    <property type="entry name" value="Type I PLP-dependent aspartate aminotransferase-like (Major domain)"/>
    <property type="match status" value="1"/>
</dbReference>
<dbReference type="InterPro" id="IPR015422">
    <property type="entry name" value="PyrdxlP-dep_Trfase_small"/>
</dbReference>
<keyword evidence="1" id="KW-0663">Pyridoxal phosphate</keyword>
<comment type="caution">
    <text evidence="2">The sequence shown here is derived from an EMBL/GenBank/DDBJ whole genome shotgun (WGS) entry which is preliminary data.</text>
</comment>
<evidence type="ECO:0000313" key="2">
    <source>
        <dbReference type="EMBL" id="MBD2544983.1"/>
    </source>
</evidence>
<dbReference type="InterPro" id="IPR020026">
    <property type="entry name" value="PseC"/>
</dbReference>
<dbReference type="EMBL" id="JACJSK010000018">
    <property type="protein sequence ID" value="MBD2544983.1"/>
    <property type="molecule type" value="Genomic_DNA"/>
</dbReference>
<dbReference type="PANTHER" id="PTHR30244">
    <property type="entry name" value="TRANSAMINASE"/>
    <property type="match status" value="1"/>
</dbReference>
<dbReference type="NCBIfam" id="TIGR03588">
    <property type="entry name" value="PseC"/>
    <property type="match status" value="1"/>
</dbReference>
<dbReference type="InterPro" id="IPR015424">
    <property type="entry name" value="PyrdxlP-dep_Trfase"/>
</dbReference>
<sequence length="388" mass="44072">MSNFIPYGRQNINQQDIDAVVEVLQSDWLTQGPAIERFEQAVADYCGVKYAVAVSNATAALHIACLAAELETGDILWTSPNTFVASANCGLYCGAEVDFVDIDPHTYNLSVEALAQKLIQAEREGKLPKVLVPVHLAGQSCEMEKIGALSRKYGFTVLEDASHAIGARYQGKPVGNCQFSDMAVFSFHPVKIITTGEGGMVVTNRQDLYEKLIRLRTHGITRNPELMQGESHGLWYYQQLDLGFNYRMTDIQAALGASQMQRLDEFVSRRRFLAARYNELLQDFPLVLPWQHPDTESSWHLYIIRLKLDKIAKTHRQVFEELRQAEIGVNLHYIPVHTQPYYQNLGFKWGDFPQAEQYYQEAISLPMYYDLTSENQEQVVAVLRNIIK</sequence>
<dbReference type="RefSeq" id="WP_190878811.1">
    <property type="nucleotide sequence ID" value="NZ_JACJSK010000018.1"/>
</dbReference>
<dbReference type="SUPFAM" id="SSF53383">
    <property type="entry name" value="PLP-dependent transferases"/>
    <property type="match status" value="1"/>
</dbReference>
<name>A0ABR8EDX8_9CYAN</name>
<accession>A0ABR8EDX8</accession>
<protein>
    <submittedName>
        <fullName evidence="2">UDP-4-amino-4, 6-dideoxy-N-acetyl-beta-L-altrosamine transaminase</fullName>
        <ecNumber evidence="2">2.6.1.92</ecNumber>
    </submittedName>
</protein>
<reference evidence="2 3" key="1">
    <citation type="journal article" date="2020" name="ISME J.">
        <title>Comparative genomics reveals insights into cyanobacterial evolution and habitat adaptation.</title>
        <authorList>
            <person name="Chen M.Y."/>
            <person name="Teng W.K."/>
            <person name="Zhao L."/>
            <person name="Hu C.X."/>
            <person name="Zhou Y.K."/>
            <person name="Han B.P."/>
            <person name="Song L.R."/>
            <person name="Shu W.S."/>
        </authorList>
    </citation>
    <scope>NUCLEOTIDE SEQUENCE [LARGE SCALE GENOMIC DNA]</scope>
    <source>
        <strain evidence="2 3">FACHB-1370</strain>
    </source>
</reference>
<proteinExistence type="inferred from homology"/>